<dbReference type="Gene3D" id="3.50.50.100">
    <property type="match status" value="1"/>
</dbReference>
<dbReference type="Pfam" id="PF07992">
    <property type="entry name" value="Pyr_redox_2"/>
    <property type="match status" value="1"/>
</dbReference>
<dbReference type="PANTHER" id="PTHR42913:SF9">
    <property type="entry name" value="SLR1591 PROTEIN"/>
    <property type="match status" value="1"/>
</dbReference>
<dbReference type="GO" id="GO:0003955">
    <property type="term" value="F:NAD(P)H dehydrogenase (quinone) activity"/>
    <property type="evidence" value="ECO:0007669"/>
    <property type="project" value="TreeGrafter"/>
</dbReference>
<dbReference type="PANTHER" id="PTHR42913">
    <property type="entry name" value="APOPTOSIS-INDUCING FACTOR 1"/>
    <property type="match status" value="1"/>
</dbReference>
<dbReference type="EMBL" id="FNYO01000019">
    <property type="protein sequence ID" value="SEI77154.1"/>
    <property type="molecule type" value="Genomic_DNA"/>
</dbReference>
<name>A0A1H6TG60_9GAMM</name>
<dbReference type="AlphaFoldDB" id="A0A1H6TG60"/>
<feature type="domain" description="FAD/NAD(P)-binding" evidence="5">
    <location>
        <begin position="4"/>
        <end position="287"/>
    </location>
</feature>
<keyword evidence="2" id="KW-0285">Flavoprotein</keyword>
<dbReference type="InterPro" id="IPR036188">
    <property type="entry name" value="FAD/NAD-bd_sf"/>
</dbReference>
<evidence type="ECO:0000313" key="8">
    <source>
        <dbReference type="Proteomes" id="UP000199005"/>
    </source>
</evidence>
<sequence length="357" mass="38193">MVIDLLLIGAGHSHLGVLRRWAQGRRPKGRLGLVSAAPQAWYAGTLPGLLAGRYAPQDCCIELEPLCRAAGMELIVGEVRALQAETRELQLSDGRSARAEWLSLNVGAGRLAPPQQGEGMQLLPVKPFAAFLDGWQRWRQAPEPVAILGGGPAGVELALALAGQVPTLSLFCAGRLLEGRGAGLRLRALGALRRRGVWVREDCPVSGIDGQLLLSAGEPVWQGSRLLLASEAAAPSWLAQSGLVCDAAGFVQVGATLQSMSHPQIFAAGDCAALPRVGRSAFQALRQAPVLSHNLRAVLAGRTLHRYRPQRQNLLLLATGDGGALLGWHGWSADGRFCGYWRERLDLRFIRRHALGG</sequence>
<keyword evidence="4" id="KW-0560">Oxidoreductase</keyword>
<comment type="cofactor">
    <cofactor evidence="1">
        <name>FAD</name>
        <dbReference type="ChEBI" id="CHEBI:57692"/>
    </cofactor>
</comment>
<keyword evidence="3" id="KW-0274">FAD</keyword>
<evidence type="ECO:0000256" key="2">
    <source>
        <dbReference type="ARBA" id="ARBA00022630"/>
    </source>
</evidence>
<evidence type="ECO:0000256" key="3">
    <source>
        <dbReference type="ARBA" id="ARBA00022827"/>
    </source>
</evidence>
<evidence type="ECO:0000313" key="7">
    <source>
        <dbReference type="EMBL" id="SEJ36221.1"/>
    </source>
</evidence>
<dbReference type="GO" id="GO:0019646">
    <property type="term" value="P:aerobic electron transport chain"/>
    <property type="evidence" value="ECO:0007669"/>
    <property type="project" value="TreeGrafter"/>
</dbReference>
<evidence type="ECO:0000256" key="4">
    <source>
        <dbReference type="ARBA" id="ARBA00023002"/>
    </source>
</evidence>
<dbReference type="SUPFAM" id="SSF51905">
    <property type="entry name" value="FAD/NAD(P)-binding domain"/>
    <property type="match status" value="2"/>
</dbReference>
<dbReference type="InterPro" id="IPR051169">
    <property type="entry name" value="NADH-Q_oxidoreductase"/>
</dbReference>
<accession>A0A1H6TG60</accession>
<proteinExistence type="predicted"/>
<evidence type="ECO:0000259" key="5">
    <source>
        <dbReference type="Pfam" id="PF07992"/>
    </source>
</evidence>
<organism evidence="6 8">
    <name type="scientific">Azotobacter beijerinckii</name>
    <dbReference type="NCBI Taxonomy" id="170623"/>
    <lineage>
        <taxon>Bacteria</taxon>
        <taxon>Pseudomonadati</taxon>
        <taxon>Pseudomonadota</taxon>
        <taxon>Gammaproteobacteria</taxon>
        <taxon>Pseudomonadales</taxon>
        <taxon>Pseudomonadaceae</taxon>
        <taxon>Azotobacter</taxon>
    </lineage>
</organism>
<dbReference type="Proteomes" id="UP000199005">
    <property type="component" value="Unassembled WGS sequence"/>
</dbReference>
<dbReference type="InterPro" id="IPR023753">
    <property type="entry name" value="FAD/NAD-binding_dom"/>
</dbReference>
<dbReference type="EMBL" id="FNYQ01000084">
    <property type="protein sequence ID" value="SEJ36221.1"/>
    <property type="molecule type" value="Genomic_DNA"/>
</dbReference>
<dbReference type="PRINTS" id="PR00368">
    <property type="entry name" value="FADPNR"/>
</dbReference>
<evidence type="ECO:0000313" key="9">
    <source>
        <dbReference type="Proteomes" id="UP000199250"/>
    </source>
</evidence>
<gene>
    <name evidence="7" type="ORF">SAMN04244572_03679</name>
    <name evidence="6" type="ORF">SAMN04244579_01971</name>
</gene>
<reference evidence="8 9" key="1">
    <citation type="submission" date="2016-10" db="EMBL/GenBank/DDBJ databases">
        <authorList>
            <person name="de Groot N.N."/>
        </authorList>
    </citation>
    <scope>NUCLEOTIDE SEQUENCE [LARGE SCALE GENOMIC DNA]</scope>
    <source>
        <strain evidence="6 8">DSM 1041</strain>
        <strain evidence="7 9">DSM 373</strain>
    </source>
</reference>
<evidence type="ECO:0000256" key="1">
    <source>
        <dbReference type="ARBA" id="ARBA00001974"/>
    </source>
</evidence>
<dbReference type="Proteomes" id="UP000199250">
    <property type="component" value="Unassembled WGS sequence"/>
</dbReference>
<dbReference type="STRING" id="170623.SAMN04244579_01971"/>
<dbReference type="RefSeq" id="WP_244542207.1">
    <property type="nucleotide sequence ID" value="NZ_FNYO01000019.1"/>
</dbReference>
<evidence type="ECO:0000313" key="6">
    <source>
        <dbReference type="EMBL" id="SEI77154.1"/>
    </source>
</evidence>
<protein>
    <submittedName>
        <fullName evidence="6">NADH dehydrogenase, FAD-containing subunit</fullName>
    </submittedName>
</protein>